<dbReference type="Proteomes" id="UP000273143">
    <property type="component" value="Chromosome"/>
</dbReference>
<protein>
    <recommendedName>
        <fullName evidence="4">Lipoprotein</fullName>
    </recommendedName>
</protein>
<evidence type="ECO:0008006" key="4">
    <source>
        <dbReference type="Google" id="ProtNLM"/>
    </source>
</evidence>
<dbReference type="KEGG" id="emo:DM558_00755"/>
<keyword evidence="1" id="KW-0732">Signal</keyword>
<dbReference type="Pfam" id="PF03923">
    <property type="entry name" value="Lipoprotein_16"/>
    <property type="match status" value="1"/>
</dbReference>
<name>A0A3S9XAE3_9GAMM</name>
<organism evidence="2 3">
    <name type="scientific">Entomomonas moraniae</name>
    <dbReference type="NCBI Taxonomy" id="2213226"/>
    <lineage>
        <taxon>Bacteria</taxon>
        <taxon>Pseudomonadati</taxon>
        <taxon>Pseudomonadota</taxon>
        <taxon>Gammaproteobacteria</taxon>
        <taxon>Pseudomonadales</taxon>
        <taxon>Pseudomonadaceae</taxon>
        <taxon>Entomomonas</taxon>
    </lineage>
</organism>
<evidence type="ECO:0000256" key="1">
    <source>
        <dbReference type="SAM" id="SignalP"/>
    </source>
</evidence>
<dbReference type="AlphaFoldDB" id="A0A3S9XAE3"/>
<keyword evidence="3" id="KW-1185">Reference proteome</keyword>
<gene>
    <name evidence="2" type="ORF">DM558_00755</name>
</gene>
<reference evidence="3" key="1">
    <citation type="submission" date="2018-06" db="EMBL/GenBank/DDBJ databases">
        <title>Complete genome of Pseudomonas insecticola strain QZS01.</title>
        <authorList>
            <person name="Wang J."/>
            <person name="Su Q."/>
        </authorList>
    </citation>
    <scope>NUCLEOTIDE SEQUENCE [LARGE SCALE GENOMIC DNA]</scope>
    <source>
        <strain evidence="3">QZS01</strain>
    </source>
</reference>
<accession>A0A3S9XAE3</accession>
<sequence>MLFCQRVFICLIFLGSLAGCALSPQELKPNPIVGNSLSNVGHGQAVSVNVVDQRHSAIIGTRGGLYSSTSSITVQSNDIVPKLQKQAEEALSKMGYRPQSGSSTTLTIIIDSIVYTPSDSNFANDASVKAVLKAQLKTPSKTYNGKYSSTTSQGFTTAPSLEQNNAFVSDVLSNVLTNVFKDSNLSGSM</sequence>
<evidence type="ECO:0000313" key="3">
    <source>
        <dbReference type="Proteomes" id="UP000273143"/>
    </source>
</evidence>
<dbReference type="InterPro" id="IPR005619">
    <property type="entry name" value="Uncharacterised_YajG"/>
</dbReference>
<dbReference type="EMBL" id="CP029822">
    <property type="protein sequence ID" value="AZS49397.1"/>
    <property type="molecule type" value="Genomic_DNA"/>
</dbReference>
<proteinExistence type="predicted"/>
<feature type="signal peptide" evidence="1">
    <location>
        <begin position="1"/>
        <end position="21"/>
    </location>
</feature>
<evidence type="ECO:0000313" key="2">
    <source>
        <dbReference type="EMBL" id="AZS49397.1"/>
    </source>
</evidence>
<dbReference type="RefSeq" id="WP_127161612.1">
    <property type="nucleotide sequence ID" value="NZ_CP029822.1"/>
</dbReference>
<feature type="chain" id="PRO_5019058774" description="Lipoprotein" evidence="1">
    <location>
        <begin position="22"/>
        <end position="189"/>
    </location>
</feature>
<dbReference type="PROSITE" id="PS51257">
    <property type="entry name" value="PROKAR_LIPOPROTEIN"/>
    <property type="match status" value="1"/>
</dbReference>